<dbReference type="AlphaFoldDB" id="A0A839AQP6"/>
<dbReference type="Proteomes" id="UP000563906">
    <property type="component" value="Unassembled WGS sequence"/>
</dbReference>
<sequence length="72" mass="7783">DGGGAIITSDDGCMQSRVYTFTVRDDCGNDATVSTTVSRDYDETAPIIVAIPDYKLDECNEAWPTSLATTWS</sequence>
<name>A0A839AQP6_9FLAO</name>
<reference evidence="1 2" key="1">
    <citation type="submission" date="2020-07" db="EMBL/GenBank/DDBJ databases">
        <title>Bacterium isolated from marine sediment.</title>
        <authorList>
            <person name="Shang D."/>
            <person name="Du Z.-J."/>
        </authorList>
    </citation>
    <scope>NUCLEOTIDE SEQUENCE [LARGE SCALE GENOMIC DNA]</scope>
    <source>
        <strain evidence="1 2">S7007</strain>
    </source>
</reference>
<organism evidence="1 2">
    <name type="scientific">Tenacibaculum pelagium</name>
    <dbReference type="NCBI Taxonomy" id="2759527"/>
    <lineage>
        <taxon>Bacteria</taxon>
        <taxon>Pseudomonadati</taxon>
        <taxon>Bacteroidota</taxon>
        <taxon>Flavobacteriia</taxon>
        <taxon>Flavobacteriales</taxon>
        <taxon>Flavobacteriaceae</taxon>
        <taxon>Tenacibaculum</taxon>
    </lineage>
</organism>
<keyword evidence="2" id="KW-1185">Reference proteome</keyword>
<protein>
    <submittedName>
        <fullName evidence="1">Uncharacterized protein</fullName>
    </submittedName>
</protein>
<feature type="non-terminal residue" evidence="1">
    <location>
        <position position="1"/>
    </location>
</feature>
<dbReference type="EMBL" id="JACGLS010000026">
    <property type="protein sequence ID" value="MBA6157405.1"/>
    <property type="molecule type" value="Genomic_DNA"/>
</dbReference>
<gene>
    <name evidence="1" type="ORF">H3Z83_12880</name>
</gene>
<dbReference type="RefSeq" id="WP_182125902.1">
    <property type="nucleotide sequence ID" value="NZ_JACGLS010000026.1"/>
</dbReference>
<accession>A0A839AQP6</accession>
<evidence type="ECO:0000313" key="2">
    <source>
        <dbReference type="Proteomes" id="UP000563906"/>
    </source>
</evidence>
<proteinExistence type="predicted"/>
<evidence type="ECO:0000313" key="1">
    <source>
        <dbReference type="EMBL" id="MBA6157405.1"/>
    </source>
</evidence>
<comment type="caution">
    <text evidence="1">The sequence shown here is derived from an EMBL/GenBank/DDBJ whole genome shotgun (WGS) entry which is preliminary data.</text>
</comment>
<feature type="non-terminal residue" evidence="1">
    <location>
        <position position="72"/>
    </location>
</feature>